<dbReference type="EMBL" id="CM007385">
    <property type="protein sequence ID" value="ONK69952.1"/>
    <property type="molecule type" value="Genomic_DNA"/>
</dbReference>
<proteinExistence type="predicted"/>
<sequence>MFVDEVRSVSLDVAARSAGRDGGDVGERTSDRPRRRRPSRRAAAGAELDGGLRGDRRGERSKVRVRFWGEGSQALEEFDEDEGARADKSARRGGSVCLVGKFGRRVVLPMGRSITGESVNFIADFSLVLLRLRIFWVSGFGCDFIRA</sequence>
<dbReference type="Proteomes" id="UP000243459">
    <property type="component" value="Chromosome 5"/>
</dbReference>
<evidence type="ECO:0000256" key="1">
    <source>
        <dbReference type="SAM" id="MobiDB-lite"/>
    </source>
</evidence>
<feature type="region of interest" description="Disordered" evidence="1">
    <location>
        <begin position="13"/>
        <end position="56"/>
    </location>
</feature>
<protein>
    <submittedName>
        <fullName evidence="2">Uncharacterized protein</fullName>
    </submittedName>
</protein>
<evidence type="ECO:0000313" key="2">
    <source>
        <dbReference type="EMBL" id="ONK69952.1"/>
    </source>
</evidence>
<keyword evidence="3" id="KW-1185">Reference proteome</keyword>
<organism evidence="2 3">
    <name type="scientific">Asparagus officinalis</name>
    <name type="common">Garden asparagus</name>
    <dbReference type="NCBI Taxonomy" id="4686"/>
    <lineage>
        <taxon>Eukaryota</taxon>
        <taxon>Viridiplantae</taxon>
        <taxon>Streptophyta</taxon>
        <taxon>Embryophyta</taxon>
        <taxon>Tracheophyta</taxon>
        <taxon>Spermatophyta</taxon>
        <taxon>Magnoliopsida</taxon>
        <taxon>Liliopsida</taxon>
        <taxon>Asparagales</taxon>
        <taxon>Asparagaceae</taxon>
        <taxon>Asparagoideae</taxon>
        <taxon>Asparagus</taxon>
    </lineage>
</organism>
<dbReference type="Gramene" id="ONK69952">
    <property type="protein sequence ID" value="ONK69952"/>
    <property type="gene ID" value="A4U43_C05F28670"/>
</dbReference>
<dbReference type="AlphaFoldDB" id="A0A5P1EVM0"/>
<evidence type="ECO:0000313" key="3">
    <source>
        <dbReference type="Proteomes" id="UP000243459"/>
    </source>
</evidence>
<name>A0A5P1EVM0_ASPOF</name>
<gene>
    <name evidence="2" type="ORF">A4U43_C05F28670</name>
</gene>
<accession>A0A5P1EVM0</accession>
<reference evidence="3" key="1">
    <citation type="journal article" date="2017" name="Nat. Commun.">
        <title>The asparagus genome sheds light on the origin and evolution of a young Y chromosome.</title>
        <authorList>
            <person name="Harkess A."/>
            <person name="Zhou J."/>
            <person name="Xu C."/>
            <person name="Bowers J.E."/>
            <person name="Van der Hulst R."/>
            <person name="Ayyampalayam S."/>
            <person name="Mercati F."/>
            <person name="Riccardi P."/>
            <person name="McKain M.R."/>
            <person name="Kakrana A."/>
            <person name="Tang H."/>
            <person name="Ray J."/>
            <person name="Groenendijk J."/>
            <person name="Arikit S."/>
            <person name="Mathioni S.M."/>
            <person name="Nakano M."/>
            <person name="Shan H."/>
            <person name="Telgmann-Rauber A."/>
            <person name="Kanno A."/>
            <person name="Yue Z."/>
            <person name="Chen H."/>
            <person name="Li W."/>
            <person name="Chen Y."/>
            <person name="Xu X."/>
            <person name="Zhang Y."/>
            <person name="Luo S."/>
            <person name="Chen H."/>
            <person name="Gao J."/>
            <person name="Mao Z."/>
            <person name="Pires J.C."/>
            <person name="Luo M."/>
            <person name="Kudrna D."/>
            <person name="Wing R.A."/>
            <person name="Meyers B.C."/>
            <person name="Yi K."/>
            <person name="Kong H."/>
            <person name="Lavrijsen P."/>
            <person name="Sunseri F."/>
            <person name="Falavigna A."/>
            <person name="Ye Y."/>
            <person name="Leebens-Mack J.H."/>
            <person name="Chen G."/>
        </authorList>
    </citation>
    <scope>NUCLEOTIDE SEQUENCE [LARGE SCALE GENOMIC DNA]</scope>
    <source>
        <strain evidence="3">cv. DH0086</strain>
    </source>
</reference>
<feature type="compositionally biased region" description="Basic and acidic residues" evidence="1">
    <location>
        <begin position="18"/>
        <end position="32"/>
    </location>
</feature>